<evidence type="ECO:0000256" key="1">
    <source>
        <dbReference type="SAM" id="MobiDB-lite"/>
    </source>
</evidence>
<name>A0ABY3X5G5_9GAMM</name>
<proteinExistence type="predicted"/>
<feature type="region of interest" description="Disordered" evidence="1">
    <location>
        <begin position="108"/>
        <end position="131"/>
    </location>
</feature>
<accession>A0ABY3X5G5</accession>
<dbReference type="EMBL" id="CP093379">
    <property type="protein sequence ID" value="UNM96292.1"/>
    <property type="molecule type" value="Genomic_DNA"/>
</dbReference>
<reference evidence="2 3" key="1">
    <citation type="submission" date="2022-03" db="EMBL/GenBank/DDBJ databases">
        <title>Ignatzschineria rhizosphaerae HR5S32.</title>
        <authorList>
            <person name="Sun J.Q."/>
            <person name="Feng J.Y."/>
        </authorList>
    </citation>
    <scope>NUCLEOTIDE SEQUENCE [LARGE SCALE GENOMIC DNA]</scope>
    <source>
        <strain evidence="2 3">HR5S32</strain>
    </source>
</reference>
<dbReference type="Proteomes" id="UP000829542">
    <property type="component" value="Chromosome"/>
</dbReference>
<feature type="region of interest" description="Disordered" evidence="1">
    <location>
        <begin position="1"/>
        <end position="34"/>
    </location>
</feature>
<organism evidence="2 3">
    <name type="scientific">Ignatzschineria rhizosphaerae</name>
    <dbReference type="NCBI Taxonomy" id="2923279"/>
    <lineage>
        <taxon>Bacteria</taxon>
        <taxon>Pseudomonadati</taxon>
        <taxon>Pseudomonadota</taxon>
        <taxon>Gammaproteobacteria</taxon>
        <taxon>Cardiobacteriales</taxon>
        <taxon>Ignatzschineriaceae</taxon>
        <taxon>Ignatzschineria</taxon>
    </lineage>
</organism>
<keyword evidence="3" id="KW-1185">Reference proteome</keyword>
<feature type="compositionally biased region" description="Basic and acidic residues" evidence="1">
    <location>
        <begin position="119"/>
        <end position="131"/>
    </location>
</feature>
<dbReference type="RefSeq" id="WP_242149571.1">
    <property type="nucleotide sequence ID" value="NZ_CP093379.1"/>
</dbReference>
<feature type="compositionally biased region" description="Polar residues" evidence="1">
    <location>
        <begin position="108"/>
        <end position="118"/>
    </location>
</feature>
<evidence type="ECO:0000313" key="2">
    <source>
        <dbReference type="EMBL" id="UNM96292.1"/>
    </source>
</evidence>
<evidence type="ECO:0000313" key="3">
    <source>
        <dbReference type="Proteomes" id="UP000829542"/>
    </source>
</evidence>
<protein>
    <recommendedName>
        <fullName evidence="4">Phage terminase small subunit P27 family</fullName>
    </recommendedName>
</protein>
<sequence length="131" mass="14611">MANPRTPTQLRILAGNPSKRPLPEGEPDYPEATVEPPYWLGHEARKVWEKLSGALEVNGMLNDANYDILATYCDLVGDYIDKRNAGEPPHLGMAQQIRLLAREFGFTPSSQAGVSAPNNKKDDNKKSRFFK</sequence>
<gene>
    <name evidence="2" type="ORF">MMG00_14040</name>
</gene>
<evidence type="ECO:0008006" key="4">
    <source>
        <dbReference type="Google" id="ProtNLM"/>
    </source>
</evidence>